<feature type="signal peptide" evidence="2">
    <location>
        <begin position="1"/>
        <end position="24"/>
    </location>
</feature>
<proteinExistence type="predicted"/>
<dbReference type="EMBL" id="MPNX01000032">
    <property type="protein sequence ID" value="OOY33874.1"/>
    <property type="molecule type" value="Genomic_DNA"/>
</dbReference>
<comment type="caution">
    <text evidence="3">The sequence shown here is derived from an EMBL/GenBank/DDBJ whole genome shotgun (WGS) entry which is preliminary data.</text>
</comment>
<protein>
    <submittedName>
        <fullName evidence="3">Uncharacterized protein</fullName>
    </submittedName>
</protein>
<keyword evidence="2" id="KW-0732">Signal</keyword>
<feature type="transmembrane region" description="Helical" evidence="1">
    <location>
        <begin position="34"/>
        <end position="54"/>
    </location>
</feature>
<feature type="transmembrane region" description="Helical" evidence="1">
    <location>
        <begin position="100"/>
        <end position="122"/>
    </location>
</feature>
<evidence type="ECO:0000313" key="4">
    <source>
        <dbReference type="Proteomes" id="UP000190962"/>
    </source>
</evidence>
<evidence type="ECO:0000256" key="2">
    <source>
        <dbReference type="SAM" id="SignalP"/>
    </source>
</evidence>
<keyword evidence="1" id="KW-0812">Transmembrane</keyword>
<organism evidence="3 4">
    <name type="scientific">Solemya velum gill symbiont</name>
    <dbReference type="NCBI Taxonomy" id="2340"/>
    <lineage>
        <taxon>Bacteria</taxon>
        <taxon>Pseudomonadati</taxon>
        <taxon>Pseudomonadota</taxon>
        <taxon>Gammaproteobacteria</taxon>
        <taxon>sulfur-oxidizing symbionts</taxon>
    </lineage>
</organism>
<sequence>MKGFQLSQFSLLLSGLLFPVSAQATAHIDTLDMAIIFAPFLIPISLVLHLIYRIKIRRRSWPRKQWQVTLFCVGTMFQIVLITIYAMLLFYNGVCPTSTYSAECALMLFIVSTTAVVFLLHCSSMHHVITRYRRYCLMNP</sequence>
<name>A0A1T2F5L4_SOVGS</name>
<evidence type="ECO:0000313" key="3">
    <source>
        <dbReference type="EMBL" id="OOY33874.1"/>
    </source>
</evidence>
<keyword evidence="1" id="KW-0472">Membrane</keyword>
<reference evidence="3 4" key="1">
    <citation type="submission" date="2016-11" db="EMBL/GenBank/DDBJ databases">
        <title>Mixed transmission modes and dynamic genome evolution in an obligate animal-bacterial symbiosis.</title>
        <authorList>
            <person name="Russell S.L."/>
            <person name="Corbett-Detig R.B."/>
            <person name="Cavanaugh C.M."/>
        </authorList>
    </citation>
    <scope>NUCLEOTIDE SEQUENCE [LARGE SCALE GENOMIC DNA]</scope>
    <source>
        <strain evidence="3">MA-KB16</strain>
    </source>
</reference>
<feature type="chain" id="PRO_5030034378" evidence="2">
    <location>
        <begin position="25"/>
        <end position="140"/>
    </location>
</feature>
<dbReference type="Proteomes" id="UP000190962">
    <property type="component" value="Unassembled WGS sequence"/>
</dbReference>
<accession>A0A1T2F5L4</accession>
<gene>
    <name evidence="3" type="ORF">BOV88_13020</name>
</gene>
<dbReference type="AlphaFoldDB" id="A0A1T2F5L4"/>
<keyword evidence="1" id="KW-1133">Transmembrane helix</keyword>
<feature type="transmembrane region" description="Helical" evidence="1">
    <location>
        <begin position="66"/>
        <end position="88"/>
    </location>
</feature>
<evidence type="ECO:0000256" key="1">
    <source>
        <dbReference type="SAM" id="Phobius"/>
    </source>
</evidence>